<feature type="compositionally biased region" description="Polar residues" evidence="1">
    <location>
        <begin position="191"/>
        <end position="201"/>
    </location>
</feature>
<gene>
    <name evidence="2" type="ORF">D0Q02_26910</name>
</gene>
<dbReference type="InterPro" id="IPR011990">
    <property type="entry name" value="TPR-like_helical_dom_sf"/>
</dbReference>
<dbReference type="AlphaFoldDB" id="A0A372FSA1"/>
<dbReference type="SUPFAM" id="SSF48452">
    <property type="entry name" value="TPR-like"/>
    <property type="match status" value="2"/>
</dbReference>
<dbReference type="EMBL" id="QVFU01000052">
    <property type="protein sequence ID" value="RFS43593.1"/>
    <property type="molecule type" value="Genomic_DNA"/>
</dbReference>
<feature type="region of interest" description="Disordered" evidence="1">
    <location>
        <begin position="161"/>
        <end position="201"/>
    </location>
</feature>
<evidence type="ECO:0000256" key="1">
    <source>
        <dbReference type="SAM" id="MobiDB-lite"/>
    </source>
</evidence>
<organism evidence="2 3">
    <name type="scientific">Micromonospora craniellae</name>
    <dbReference type="NCBI Taxonomy" id="2294034"/>
    <lineage>
        <taxon>Bacteria</taxon>
        <taxon>Bacillati</taxon>
        <taxon>Actinomycetota</taxon>
        <taxon>Actinomycetes</taxon>
        <taxon>Micromonosporales</taxon>
        <taxon>Micromonosporaceae</taxon>
        <taxon>Micromonospora</taxon>
    </lineage>
</organism>
<sequence>MDAAVLYAHALTGTGHAAAASDWAGWAHTRSRHHHGPEHPTTVRALGVLAAALLACGRPRPAAACYRDLTAVLTSVGGAHDVRTLAARADLAAALHRAGFCATAHGELTDAWRTRHGHVGDADDLTIRMLTRLAGMYRDCAEPHLATDHYRQALHLARSHPDPLRQQVQHAATRPPRHDHEAVCTHRPTAHSATPNLYPSS</sequence>
<accession>A0A372FSA1</accession>
<dbReference type="Gene3D" id="1.25.40.10">
    <property type="entry name" value="Tetratricopeptide repeat domain"/>
    <property type="match status" value="1"/>
</dbReference>
<comment type="caution">
    <text evidence="2">The sequence shown here is derived from an EMBL/GenBank/DDBJ whole genome shotgun (WGS) entry which is preliminary data.</text>
</comment>
<protein>
    <recommendedName>
        <fullName evidence="4">Tetratricopeptide repeat protein</fullName>
    </recommendedName>
</protein>
<evidence type="ECO:0008006" key="4">
    <source>
        <dbReference type="Google" id="ProtNLM"/>
    </source>
</evidence>
<evidence type="ECO:0000313" key="2">
    <source>
        <dbReference type="EMBL" id="RFS43593.1"/>
    </source>
</evidence>
<evidence type="ECO:0000313" key="3">
    <source>
        <dbReference type="Proteomes" id="UP000262621"/>
    </source>
</evidence>
<proteinExistence type="predicted"/>
<reference evidence="2 3" key="1">
    <citation type="submission" date="2018-08" db="EMBL/GenBank/DDBJ databases">
        <title>Verrucosispora craniellae sp. nov., isolated from a marine sponge in the South China Sea.</title>
        <authorList>
            <person name="Li L."/>
            <person name="Lin H.W."/>
        </authorList>
    </citation>
    <scope>NUCLEOTIDE SEQUENCE [LARGE SCALE GENOMIC DNA]</scope>
    <source>
        <strain evidence="2 3">LHW63014</strain>
    </source>
</reference>
<dbReference type="Proteomes" id="UP000262621">
    <property type="component" value="Unassembled WGS sequence"/>
</dbReference>
<keyword evidence="3" id="KW-1185">Reference proteome</keyword>
<name>A0A372FSA1_9ACTN</name>